<accession>A0A1J7JF78</accession>
<evidence type="ECO:0000313" key="3">
    <source>
        <dbReference type="Proteomes" id="UP000182658"/>
    </source>
</evidence>
<dbReference type="Proteomes" id="UP000182658">
    <property type="component" value="Unassembled WGS sequence"/>
</dbReference>
<dbReference type="AlphaFoldDB" id="A0A1J7JF78"/>
<protein>
    <recommendedName>
        <fullName evidence="4">CBM1 domain-containing protein</fullName>
    </recommendedName>
</protein>
<evidence type="ECO:0000313" key="2">
    <source>
        <dbReference type="EMBL" id="OIW27908.1"/>
    </source>
</evidence>
<organism evidence="2 3">
    <name type="scientific">Coniochaeta ligniaria NRRL 30616</name>
    <dbReference type="NCBI Taxonomy" id="1408157"/>
    <lineage>
        <taxon>Eukaryota</taxon>
        <taxon>Fungi</taxon>
        <taxon>Dikarya</taxon>
        <taxon>Ascomycota</taxon>
        <taxon>Pezizomycotina</taxon>
        <taxon>Sordariomycetes</taxon>
        <taxon>Sordariomycetidae</taxon>
        <taxon>Coniochaetales</taxon>
        <taxon>Coniochaetaceae</taxon>
        <taxon>Coniochaeta</taxon>
    </lineage>
</organism>
<evidence type="ECO:0008006" key="4">
    <source>
        <dbReference type="Google" id="ProtNLM"/>
    </source>
</evidence>
<keyword evidence="1" id="KW-0732">Signal</keyword>
<reference evidence="2 3" key="1">
    <citation type="submission" date="2016-10" db="EMBL/GenBank/DDBJ databases">
        <title>Draft genome sequence of Coniochaeta ligniaria NRRL30616, a lignocellulolytic fungus for bioabatement of inhibitors in plant biomass hydrolysates.</title>
        <authorList>
            <consortium name="DOE Joint Genome Institute"/>
            <person name="Jimenez D.J."/>
            <person name="Hector R.E."/>
            <person name="Riley R."/>
            <person name="Sun H."/>
            <person name="Grigoriev I.V."/>
            <person name="Van Elsas J.D."/>
            <person name="Nichols N.N."/>
        </authorList>
    </citation>
    <scope>NUCLEOTIDE SEQUENCE [LARGE SCALE GENOMIC DNA]</scope>
    <source>
        <strain evidence="2 3">NRRL 30616</strain>
    </source>
</reference>
<dbReference type="InParanoid" id="A0A1J7JF78"/>
<feature type="signal peptide" evidence="1">
    <location>
        <begin position="1"/>
        <end position="17"/>
    </location>
</feature>
<feature type="chain" id="PRO_5012204960" description="CBM1 domain-containing protein" evidence="1">
    <location>
        <begin position="18"/>
        <end position="143"/>
    </location>
</feature>
<name>A0A1J7JF78_9PEZI</name>
<dbReference type="EMBL" id="KV875099">
    <property type="protein sequence ID" value="OIW27908.1"/>
    <property type="molecule type" value="Genomic_DNA"/>
</dbReference>
<gene>
    <name evidence="2" type="ORF">CONLIGDRAFT_646123</name>
</gene>
<proteinExistence type="predicted"/>
<evidence type="ECO:0000256" key="1">
    <source>
        <dbReference type="SAM" id="SignalP"/>
    </source>
</evidence>
<keyword evidence="3" id="KW-1185">Reference proteome</keyword>
<sequence>MKVVILIYLSFAALAAASLIPSNYVCEWTRTGWNCYYKARTTTITSTVGGKPTTITKTITPTTSVYTTTSCYPTLEVTELPMSLTWTKTCGLQYFGFGCNYAGITITTTINDTPTLLVTTVYPSYSSYTTTTCTPTIVTTIIK</sequence>